<dbReference type="RefSeq" id="WP_191819758.1">
    <property type="nucleotide sequence ID" value="NZ_JACYFT010000002.1"/>
</dbReference>
<dbReference type="AlphaFoldDB" id="A0A927FH14"/>
<reference evidence="1" key="1">
    <citation type="submission" date="2020-09" db="EMBL/GenBank/DDBJ databases">
        <title>Genome seq and assembly of Limnohabitants sp.</title>
        <authorList>
            <person name="Chhetri G."/>
        </authorList>
    </citation>
    <scope>NUCLEOTIDE SEQUENCE</scope>
    <source>
        <strain evidence="1">JUR4</strain>
    </source>
</reference>
<accession>A0A927FH14</accession>
<evidence type="ECO:0000313" key="2">
    <source>
        <dbReference type="Proteomes" id="UP000647424"/>
    </source>
</evidence>
<comment type="caution">
    <text evidence="1">The sequence shown here is derived from an EMBL/GenBank/DDBJ whole genome shotgun (WGS) entry which is preliminary data.</text>
</comment>
<proteinExistence type="predicted"/>
<keyword evidence="2" id="KW-1185">Reference proteome</keyword>
<sequence length="59" mass="6558">MGLVCSTVANHSLSPPKKPHRPSDYMLFSPERQDKPVLLQDPKAQSDLIRQALFGVKPS</sequence>
<organism evidence="1 2">
    <name type="scientific">Limnohabitans radicicola</name>
    <dbReference type="NCBI Taxonomy" id="2771427"/>
    <lineage>
        <taxon>Bacteria</taxon>
        <taxon>Pseudomonadati</taxon>
        <taxon>Pseudomonadota</taxon>
        <taxon>Betaproteobacteria</taxon>
        <taxon>Burkholderiales</taxon>
        <taxon>Comamonadaceae</taxon>
        <taxon>Limnohabitans</taxon>
    </lineage>
</organism>
<dbReference type="EMBL" id="JACYFT010000002">
    <property type="protein sequence ID" value="MBD8051324.1"/>
    <property type="molecule type" value="Genomic_DNA"/>
</dbReference>
<evidence type="ECO:0000313" key="1">
    <source>
        <dbReference type="EMBL" id="MBD8051324.1"/>
    </source>
</evidence>
<name>A0A927FH14_9BURK</name>
<protein>
    <submittedName>
        <fullName evidence="1">Uncharacterized protein</fullName>
    </submittedName>
</protein>
<gene>
    <name evidence="1" type="ORF">IC609_12275</name>
</gene>
<dbReference type="Proteomes" id="UP000647424">
    <property type="component" value="Unassembled WGS sequence"/>
</dbReference>